<evidence type="ECO:0000313" key="1">
    <source>
        <dbReference type="EMBL" id="VDK61661.1"/>
    </source>
</evidence>
<keyword evidence="2" id="KW-1185">Reference proteome</keyword>
<gene>
    <name evidence="1" type="ORF">ASIM_LOCUS17830</name>
</gene>
<name>A0A0M3KBT2_ANISI</name>
<evidence type="ECO:0000313" key="2">
    <source>
        <dbReference type="Proteomes" id="UP000267096"/>
    </source>
</evidence>
<accession>A0A0M3KBT2</accession>
<proteinExistence type="predicted"/>
<dbReference type="AlphaFoldDB" id="A0A0M3KBT2"/>
<dbReference type="EMBL" id="UYRR01034633">
    <property type="protein sequence ID" value="VDK61661.1"/>
    <property type="molecule type" value="Genomic_DNA"/>
</dbReference>
<evidence type="ECO:0000313" key="3">
    <source>
        <dbReference type="WBParaSite" id="ASIM_0001842901-mRNA-1"/>
    </source>
</evidence>
<sequence length="78" mass="9238">MRQRKLYSQPRTLKASTQQILNYDTQPLYCRTGKDLSTVKRFKKTILCMGYDVSSVCHLSRPMSREKQVAKKYKKMFV</sequence>
<protein>
    <submittedName>
        <fullName evidence="1 3">Uncharacterized protein</fullName>
    </submittedName>
</protein>
<dbReference type="WBParaSite" id="ASIM_0001842901-mRNA-1">
    <property type="protein sequence ID" value="ASIM_0001842901-mRNA-1"/>
    <property type="gene ID" value="ASIM_0001842901"/>
</dbReference>
<reference evidence="1 2" key="2">
    <citation type="submission" date="2018-11" db="EMBL/GenBank/DDBJ databases">
        <authorList>
            <consortium name="Pathogen Informatics"/>
        </authorList>
    </citation>
    <scope>NUCLEOTIDE SEQUENCE [LARGE SCALE GENOMIC DNA]</scope>
</reference>
<organism evidence="3">
    <name type="scientific">Anisakis simplex</name>
    <name type="common">Herring worm</name>
    <dbReference type="NCBI Taxonomy" id="6269"/>
    <lineage>
        <taxon>Eukaryota</taxon>
        <taxon>Metazoa</taxon>
        <taxon>Ecdysozoa</taxon>
        <taxon>Nematoda</taxon>
        <taxon>Chromadorea</taxon>
        <taxon>Rhabditida</taxon>
        <taxon>Spirurina</taxon>
        <taxon>Ascaridomorpha</taxon>
        <taxon>Ascaridoidea</taxon>
        <taxon>Anisakidae</taxon>
        <taxon>Anisakis</taxon>
        <taxon>Anisakis simplex complex</taxon>
    </lineage>
</organism>
<dbReference type="Proteomes" id="UP000267096">
    <property type="component" value="Unassembled WGS sequence"/>
</dbReference>
<reference evidence="3" key="1">
    <citation type="submission" date="2017-02" db="UniProtKB">
        <authorList>
            <consortium name="WormBaseParasite"/>
        </authorList>
    </citation>
    <scope>IDENTIFICATION</scope>
</reference>